<evidence type="ECO:0000313" key="2">
    <source>
        <dbReference type="Proteomes" id="UP000297025"/>
    </source>
</evidence>
<name>A0A4P7UBQ8_9ACTN</name>
<dbReference type="Proteomes" id="UP000297025">
    <property type="component" value="Chromosome"/>
</dbReference>
<proteinExistence type="predicted"/>
<organism evidence="1 2">
    <name type="scientific">Nocardioides daphniae</name>
    <dbReference type="NCBI Taxonomy" id="402297"/>
    <lineage>
        <taxon>Bacteria</taxon>
        <taxon>Bacillati</taxon>
        <taxon>Actinomycetota</taxon>
        <taxon>Actinomycetes</taxon>
        <taxon>Propionibacteriales</taxon>
        <taxon>Nocardioidaceae</taxon>
        <taxon>Nocardioides</taxon>
    </lineage>
</organism>
<accession>A0A4P7UBQ8</accession>
<reference evidence="1 2" key="1">
    <citation type="journal article" date="2008" name="Int. J. Syst. Evol. Microbiol.">
        <title>Nocardioides daphniae sp. nov., isolated from Daphnia cucullata (Crustacea: Cladocera).</title>
        <authorList>
            <person name="Toth E.M."/>
            <person name="Keki Z."/>
            <person name="Homonnay Z.G."/>
            <person name="Borsodi A.K."/>
            <person name="Marialigeti K."/>
            <person name="Schumann P."/>
        </authorList>
    </citation>
    <scope>NUCLEOTIDE SEQUENCE [LARGE SCALE GENOMIC DNA]</scope>
    <source>
        <strain evidence="1 2">JCM 16608</strain>
    </source>
</reference>
<sequence length="79" mass="8466">MKARSSGSALVKPVPVVGSTPLRTSWRSSATSWLASSTTAASRRALSIVWITTPAVSIAKVVSRATVSVSRRRTERPER</sequence>
<dbReference type="EMBL" id="CP038462">
    <property type="protein sequence ID" value="QCC77612.1"/>
    <property type="molecule type" value="Genomic_DNA"/>
</dbReference>
<dbReference type="KEGG" id="ndp:E2C04_11295"/>
<evidence type="ECO:0000313" key="1">
    <source>
        <dbReference type="EMBL" id="QCC77612.1"/>
    </source>
</evidence>
<protein>
    <submittedName>
        <fullName evidence="1">Uncharacterized protein</fullName>
    </submittedName>
</protein>
<gene>
    <name evidence="1" type="ORF">E2C04_11295</name>
</gene>
<dbReference type="AlphaFoldDB" id="A0A4P7UBQ8"/>